<accession>A0A484HPS1</accession>
<protein>
    <recommendedName>
        <fullName evidence="2">Aminotransferase class V domain-containing protein</fullName>
    </recommendedName>
</protein>
<reference evidence="3" key="1">
    <citation type="submission" date="2019-01" db="EMBL/GenBank/DDBJ databases">
        <authorList>
            <consortium name="Genoscope - CEA"/>
            <person name="William W."/>
        </authorList>
    </citation>
    <scope>NUCLEOTIDE SEQUENCE</scope>
    <source>
        <strain evidence="3">CR-1</strain>
    </source>
</reference>
<evidence type="ECO:0000313" key="3">
    <source>
        <dbReference type="EMBL" id="VEN74855.1"/>
    </source>
</evidence>
<dbReference type="InterPro" id="IPR000192">
    <property type="entry name" value="Aminotrans_V_dom"/>
</dbReference>
<evidence type="ECO:0000259" key="2">
    <source>
        <dbReference type="Pfam" id="PF00266"/>
    </source>
</evidence>
<proteinExistence type="predicted"/>
<dbReference type="AlphaFoldDB" id="A0A484HPS1"/>
<keyword evidence="1" id="KW-0663">Pyridoxal phosphate</keyword>
<dbReference type="Gene3D" id="3.40.640.10">
    <property type="entry name" value="Type I PLP-dependent aspartate aminotransferase-like (Major domain)"/>
    <property type="match status" value="1"/>
</dbReference>
<name>A0A484HPS1_9BACT</name>
<dbReference type="SUPFAM" id="SSF53383">
    <property type="entry name" value="PLP-dependent transferases"/>
    <property type="match status" value="1"/>
</dbReference>
<evidence type="ECO:0000256" key="1">
    <source>
        <dbReference type="ARBA" id="ARBA00022898"/>
    </source>
</evidence>
<dbReference type="InterPro" id="IPR015424">
    <property type="entry name" value="PyrdxlP-dep_Trfase"/>
</dbReference>
<feature type="domain" description="Aminotransferase class V" evidence="2">
    <location>
        <begin position="7"/>
        <end position="58"/>
    </location>
</feature>
<dbReference type="InterPro" id="IPR015421">
    <property type="entry name" value="PyrdxlP-dep_Trfase_major"/>
</dbReference>
<dbReference type="EMBL" id="CAACVI010000045">
    <property type="protein sequence ID" value="VEN74855.1"/>
    <property type="molecule type" value="Genomic_DNA"/>
</dbReference>
<sequence>MSRQKQTRPRAKVAALIHASPGEIIFTSCGKESDNATIESNPGKKHIIASRVERPAAKTFSTLISSIYYFTTRCKGNPLL</sequence>
<organism evidence="3">
    <name type="scientific">uncultured Desulfobacteraceae bacterium</name>
    <dbReference type="NCBI Taxonomy" id="218296"/>
    <lineage>
        <taxon>Bacteria</taxon>
        <taxon>Pseudomonadati</taxon>
        <taxon>Thermodesulfobacteriota</taxon>
        <taxon>Desulfobacteria</taxon>
        <taxon>Desulfobacterales</taxon>
        <taxon>Desulfobacteraceae</taxon>
        <taxon>environmental samples</taxon>
    </lineage>
</organism>
<dbReference type="Pfam" id="PF00266">
    <property type="entry name" value="Aminotran_5"/>
    <property type="match status" value="1"/>
</dbReference>
<gene>
    <name evidence="3" type="ORF">EPICR_50131</name>
</gene>